<dbReference type="AlphaFoldDB" id="A0A8S3EJ41"/>
<proteinExistence type="predicted"/>
<accession>A0A8S3EJ41</accession>
<dbReference type="Proteomes" id="UP000681720">
    <property type="component" value="Unassembled WGS sequence"/>
</dbReference>
<name>A0A8S3EJ41_9BILA</name>
<protein>
    <submittedName>
        <fullName evidence="2">Uncharacterized protein</fullName>
    </submittedName>
</protein>
<dbReference type="Proteomes" id="UP000681967">
    <property type="component" value="Unassembled WGS sequence"/>
</dbReference>
<comment type="caution">
    <text evidence="2">The sequence shown here is derived from an EMBL/GenBank/DDBJ whole genome shotgun (WGS) entry which is preliminary data.</text>
</comment>
<gene>
    <name evidence="2" type="ORF">BYL167_LOCUS59968</name>
    <name evidence="1" type="ORF">GIL414_LOCUS40036</name>
</gene>
<evidence type="ECO:0000313" key="3">
    <source>
        <dbReference type="Proteomes" id="UP000681967"/>
    </source>
</evidence>
<reference evidence="2" key="1">
    <citation type="submission" date="2021-02" db="EMBL/GenBank/DDBJ databases">
        <authorList>
            <person name="Nowell W R."/>
        </authorList>
    </citation>
    <scope>NUCLEOTIDE SEQUENCE</scope>
</reference>
<dbReference type="EMBL" id="CAJOBJ010109988">
    <property type="protein sequence ID" value="CAF4627014.1"/>
    <property type="molecule type" value="Genomic_DNA"/>
</dbReference>
<feature type="non-terminal residue" evidence="2">
    <location>
        <position position="1"/>
    </location>
</feature>
<sequence length="70" mass="8278">NEEEMEFRVELCNEHEDLVRARFQSRHSNNKKHIATVQFENHKQQSIDACYTVIFIEIPEMPKSTLSTVT</sequence>
<dbReference type="EMBL" id="CAJOBH010229612">
    <property type="protein sequence ID" value="CAF5066332.1"/>
    <property type="molecule type" value="Genomic_DNA"/>
</dbReference>
<organism evidence="2 3">
    <name type="scientific">Rotaria magnacalcarata</name>
    <dbReference type="NCBI Taxonomy" id="392030"/>
    <lineage>
        <taxon>Eukaryota</taxon>
        <taxon>Metazoa</taxon>
        <taxon>Spiralia</taxon>
        <taxon>Gnathifera</taxon>
        <taxon>Rotifera</taxon>
        <taxon>Eurotatoria</taxon>
        <taxon>Bdelloidea</taxon>
        <taxon>Philodinida</taxon>
        <taxon>Philodinidae</taxon>
        <taxon>Rotaria</taxon>
    </lineage>
</organism>
<evidence type="ECO:0000313" key="2">
    <source>
        <dbReference type="EMBL" id="CAF5066332.1"/>
    </source>
</evidence>
<evidence type="ECO:0000313" key="1">
    <source>
        <dbReference type="EMBL" id="CAF4627014.1"/>
    </source>
</evidence>